<dbReference type="InterPro" id="IPR008928">
    <property type="entry name" value="6-hairpin_glycosidase_sf"/>
</dbReference>
<dbReference type="PANTHER" id="PTHR47791">
    <property type="entry name" value="MEIOTICALLY UP-REGULATED GENE 191 PROTEIN"/>
    <property type="match status" value="1"/>
</dbReference>
<name>K6AEY8_9BACT</name>
<dbReference type="OrthoDB" id="6387072at2"/>
<dbReference type="InterPro" id="IPR005198">
    <property type="entry name" value="Glyco_hydro_76"/>
</dbReference>
<dbReference type="AlphaFoldDB" id="K6AEY8"/>
<feature type="signal peptide" evidence="1">
    <location>
        <begin position="1"/>
        <end position="20"/>
    </location>
</feature>
<sequence>MSKKRMFVLGLLLSTSVAMAGNRVKVDEVGKEKYTYQTVWEAYDGFNKTFLDSDKYIYKTNTSFSRAIDRGNGAAAIWCQPIYWDMAMNAYRLAKERKDKEKMDYAKTLCEKIFEGNKAHYARFDFDDNNENTGWFIYDDIMWWTISLARAYELFGTEEYLQLSEKSFERVWYGSEKVGDNGSYDPVNSGMYWRWYPIQNPIPNKFGDGKMACINFPTVVAALTLYNNVPTDRKEAVGKDRGYLSKLQYLQRGKEIYEWGMENLFDKQTGCVADSRHGDGKPAWKAHVYNQATFIGASVLLYKTTGNKYYLDNAILATDYVVNEMSADHGVLPFEDGIEQGIYTAIFAQYISMLVHDCGQKQYLPFLKRTIETGWANRDRVRAICGGEYWKPLFKDDEVDSYSASGIPALMLLFPAWK</sequence>
<accession>K6AEY8</accession>
<evidence type="ECO:0000313" key="3">
    <source>
        <dbReference type="Proteomes" id="UP000001218"/>
    </source>
</evidence>
<protein>
    <recommendedName>
        <fullName evidence="4">Alpha-1,6-mannanase</fullName>
    </recommendedName>
</protein>
<organism evidence="2 3">
    <name type="scientific">Parabacteroides johnsonii CL02T12C29</name>
    <dbReference type="NCBI Taxonomy" id="999419"/>
    <lineage>
        <taxon>Bacteria</taxon>
        <taxon>Pseudomonadati</taxon>
        <taxon>Bacteroidota</taxon>
        <taxon>Bacteroidia</taxon>
        <taxon>Bacteroidales</taxon>
        <taxon>Tannerellaceae</taxon>
        <taxon>Parabacteroides</taxon>
    </lineage>
</organism>
<dbReference type="Proteomes" id="UP000001218">
    <property type="component" value="Unassembled WGS sequence"/>
</dbReference>
<dbReference type="Pfam" id="PF03663">
    <property type="entry name" value="Glyco_hydro_76"/>
    <property type="match status" value="1"/>
</dbReference>
<dbReference type="eggNOG" id="COG4833">
    <property type="taxonomic scope" value="Bacteria"/>
</dbReference>
<dbReference type="EMBL" id="AGZP01000007">
    <property type="protein sequence ID" value="EKN14278.1"/>
    <property type="molecule type" value="Genomic_DNA"/>
</dbReference>
<feature type="chain" id="PRO_5003889299" description="Alpha-1,6-mannanase" evidence="1">
    <location>
        <begin position="21"/>
        <end position="418"/>
    </location>
</feature>
<evidence type="ECO:0008006" key="4">
    <source>
        <dbReference type="Google" id="ProtNLM"/>
    </source>
</evidence>
<dbReference type="InterPro" id="IPR053169">
    <property type="entry name" value="MUG_Protein"/>
</dbReference>
<gene>
    <name evidence="2" type="ORF">HMPREF1077_00465</name>
</gene>
<dbReference type="Gene3D" id="1.50.10.20">
    <property type="match status" value="1"/>
</dbReference>
<evidence type="ECO:0000313" key="2">
    <source>
        <dbReference type="EMBL" id="EKN14278.1"/>
    </source>
</evidence>
<keyword evidence="1" id="KW-0732">Signal</keyword>
<dbReference type="PATRIC" id="fig|999419.3.peg.467"/>
<dbReference type="InterPro" id="IPR014512">
    <property type="entry name" value="O_gly_hydro"/>
</dbReference>
<evidence type="ECO:0000256" key="1">
    <source>
        <dbReference type="SAM" id="SignalP"/>
    </source>
</evidence>
<reference evidence="2 3" key="1">
    <citation type="submission" date="2012-02" db="EMBL/GenBank/DDBJ databases">
        <title>The Genome Sequence of Parabacteroides johnsonii CL02T12C29.</title>
        <authorList>
            <consortium name="The Broad Institute Genome Sequencing Platform"/>
            <person name="Earl A."/>
            <person name="Ward D."/>
            <person name="Feldgarden M."/>
            <person name="Gevers D."/>
            <person name="Zitomersky N.L."/>
            <person name="Coyne M.J."/>
            <person name="Comstock L.E."/>
            <person name="Young S.K."/>
            <person name="Zeng Q."/>
            <person name="Gargeya S."/>
            <person name="Fitzgerald M."/>
            <person name="Haas B."/>
            <person name="Abouelleil A."/>
            <person name="Alvarado L."/>
            <person name="Arachchi H.M."/>
            <person name="Berlin A."/>
            <person name="Chapman S.B."/>
            <person name="Gearin G."/>
            <person name="Goldberg J."/>
            <person name="Griggs A."/>
            <person name="Gujja S."/>
            <person name="Hansen M."/>
            <person name="Heiman D."/>
            <person name="Howarth C."/>
            <person name="Larimer J."/>
            <person name="Lui A."/>
            <person name="MacDonald P.J.P."/>
            <person name="McCowen C."/>
            <person name="Montmayeur A."/>
            <person name="Murphy C."/>
            <person name="Neiman D."/>
            <person name="Pearson M."/>
            <person name="Priest M."/>
            <person name="Roberts A."/>
            <person name="Saif S."/>
            <person name="Shea T."/>
            <person name="Sisk P."/>
            <person name="Stolte C."/>
            <person name="Sykes S."/>
            <person name="Wortman J."/>
            <person name="Nusbaum C."/>
            <person name="Birren B."/>
        </authorList>
    </citation>
    <scope>NUCLEOTIDE SEQUENCE [LARGE SCALE GENOMIC DNA]</scope>
    <source>
        <strain evidence="2 3">CL02T12C29</strain>
    </source>
</reference>
<comment type="caution">
    <text evidence="2">The sequence shown here is derived from an EMBL/GenBank/DDBJ whole genome shotgun (WGS) entry which is preliminary data.</text>
</comment>
<dbReference type="GO" id="GO:0005975">
    <property type="term" value="P:carbohydrate metabolic process"/>
    <property type="evidence" value="ECO:0007669"/>
    <property type="project" value="InterPro"/>
</dbReference>
<dbReference type="HOGENOM" id="CLU_672040_0_0_10"/>
<dbReference type="PANTHER" id="PTHR47791:SF3">
    <property type="entry name" value="MEIOTICALLY UP-REGULATED GENE 191 PROTEIN"/>
    <property type="match status" value="1"/>
</dbReference>
<dbReference type="SUPFAM" id="SSF48208">
    <property type="entry name" value="Six-hairpin glycosidases"/>
    <property type="match status" value="1"/>
</dbReference>
<dbReference type="PIRSF" id="PIRSF021505">
    <property type="entry name" value="O_gly_hdrol"/>
    <property type="match status" value="1"/>
</dbReference>
<dbReference type="RefSeq" id="WP_008154481.1">
    <property type="nucleotide sequence ID" value="NZ_JH976465.1"/>
</dbReference>
<proteinExistence type="predicted"/>